<accession>A0A1E3QJR5</accession>
<evidence type="ECO:0000313" key="1">
    <source>
        <dbReference type="EMBL" id="ODQ77868.1"/>
    </source>
</evidence>
<dbReference type="GeneID" id="30148468"/>
<evidence type="ECO:0000313" key="2">
    <source>
        <dbReference type="Proteomes" id="UP000094336"/>
    </source>
</evidence>
<dbReference type="Gene3D" id="3.40.30.10">
    <property type="entry name" value="Glutaredoxin"/>
    <property type="match status" value="1"/>
</dbReference>
<dbReference type="Proteomes" id="UP000094336">
    <property type="component" value="Unassembled WGS sequence"/>
</dbReference>
<gene>
    <name evidence="1" type="ORF">BABINDRAFT_168825</name>
</gene>
<dbReference type="AlphaFoldDB" id="A0A1E3QJR5"/>
<reference evidence="2" key="1">
    <citation type="submission" date="2016-05" db="EMBL/GenBank/DDBJ databases">
        <title>Comparative genomics of biotechnologically important yeasts.</title>
        <authorList>
            <consortium name="DOE Joint Genome Institute"/>
            <person name="Riley R."/>
            <person name="Haridas S."/>
            <person name="Wolfe K.H."/>
            <person name="Lopes M.R."/>
            <person name="Hittinger C.T."/>
            <person name="Goker M."/>
            <person name="Salamov A."/>
            <person name="Wisecaver J."/>
            <person name="Long T.M."/>
            <person name="Aerts A.L."/>
            <person name="Barry K."/>
            <person name="Choi C."/>
            <person name="Clum A."/>
            <person name="Coughlan A.Y."/>
            <person name="Deshpande S."/>
            <person name="Douglass A.P."/>
            <person name="Hanson S.J."/>
            <person name="Klenk H.-P."/>
            <person name="Labutti K."/>
            <person name="Lapidus A."/>
            <person name="Lindquist E."/>
            <person name="Lipzen A."/>
            <person name="Meier-Kolthoff J.P."/>
            <person name="Ohm R.A."/>
            <person name="Otillar R.P."/>
            <person name="Pangilinan J."/>
            <person name="Peng Y."/>
            <person name="Rokas A."/>
            <person name="Rosa C.A."/>
            <person name="Scheuner C."/>
            <person name="Sibirny A.A."/>
            <person name="Slot J.C."/>
            <person name="Stielow J.B."/>
            <person name="Sun H."/>
            <person name="Kurtzman C.P."/>
            <person name="Blackwell M."/>
            <person name="Grigoriev I.V."/>
            <person name="Jeffries T.W."/>
        </authorList>
    </citation>
    <scope>NUCLEOTIDE SEQUENCE [LARGE SCALE GENOMIC DNA]</scope>
    <source>
        <strain evidence="2">NRRL Y-12698</strain>
    </source>
</reference>
<proteinExistence type="predicted"/>
<dbReference type="EMBL" id="KV454438">
    <property type="protein sequence ID" value="ODQ77868.1"/>
    <property type="molecule type" value="Genomic_DNA"/>
</dbReference>
<name>A0A1E3QJR5_9ASCO</name>
<sequence>MRAAFFSFPWLTRYRAPIIHPPTTSSTGNRIYTAVRESSELSNYLLFKEPLVLNFTIRGNKKCNKLTQPLYDYVSEQTTKKINVVDIECDEVGTRELMQRYVVSDIPCLVVLKDQIPAGRYVDRNLTNDENSNIDLERLKAFIDLHGLD</sequence>
<dbReference type="InterPro" id="IPR036249">
    <property type="entry name" value="Thioredoxin-like_sf"/>
</dbReference>
<organism evidence="1 2">
    <name type="scientific">Babjeviella inositovora NRRL Y-12698</name>
    <dbReference type="NCBI Taxonomy" id="984486"/>
    <lineage>
        <taxon>Eukaryota</taxon>
        <taxon>Fungi</taxon>
        <taxon>Dikarya</taxon>
        <taxon>Ascomycota</taxon>
        <taxon>Saccharomycotina</taxon>
        <taxon>Pichiomycetes</taxon>
        <taxon>Serinales incertae sedis</taxon>
        <taxon>Babjeviella</taxon>
    </lineage>
</organism>
<evidence type="ECO:0008006" key="3">
    <source>
        <dbReference type="Google" id="ProtNLM"/>
    </source>
</evidence>
<dbReference type="OrthoDB" id="19690at2759"/>
<dbReference type="RefSeq" id="XP_018983196.1">
    <property type="nucleotide sequence ID" value="XM_019130615.1"/>
</dbReference>
<keyword evidence="2" id="KW-1185">Reference proteome</keyword>
<protein>
    <recommendedName>
        <fullName evidence="3">Thioredoxin domain-containing protein</fullName>
    </recommendedName>
</protein>
<dbReference type="SUPFAM" id="SSF52833">
    <property type="entry name" value="Thioredoxin-like"/>
    <property type="match status" value="1"/>
</dbReference>